<dbReference type="PaxDb" id="4113-PGSC0003DMT400019999"/>
<keyword evidence="3" id="KW-1185">Reference proteome</keyword>
<accession>M1ACW3</accession>
<evidence type="ECO:0000313" key="2">
    <source>
        <dbReference type="EnsemblPlants" id="PGSC0003DMT400019999"/>
    </source>
</evidence>
<dbReference type="GeneID" id="102606367"/>
<name>M1ACW3_SOLTU</name>
<dbReference type="OrthoDB" id="360653at2759"/>
<dbReference type="InterPro" id="IPR052575">
    <property type="entry name" value="SSU_processome_comp_20"/>
</dbReference>
<feature type="signal peptide" evidence="1">
    <location>
        <begin position="1"/>
        <end position="21"/>
    </location>
</feature>
<sequence length="248" mass="28337">MRPSRLFFVATSLCCQLKVLQTDDAASDLITQNLVFSICSLHSFLGKNECKDEFWSTIEHDEQGLLLKAFQQLDSRKGKNIYLSLVSDLSDQEDEGQRYLVISYLLKTMGKISLHVEDMQMRIIFNCFKSVSPKLIDQSRLLSPEGEVDCQSFAYHMLLPLYKVCEGFAGKVISDDVKQLAEGVRGSISNVIGTHIFVQIYSHIRKNIKSKRDKRKQEEKVIAVVNPMRNAKRKLRIAEKHKAHKNGK</sequence>
<keyword evidence="1" id="KW-0732">Signal</keyword>
<evidence type="ECO:0000256" key="1">
    <source>
        <dbReference type="SAM" id="SignalP"/>
    </source>
</evidence>
<dbReference type="EnsemblPlants" id="PGSC0003DMT400019999">
    <property type="protein sequence ID" value="PGSC0003DMT400019999"/>
    <property type="gene ID" value="PGSC0003DMG400007741"/>
</dbReference>
<dbReference type="eggNOG" id="KOG1823">
    <property type="taxonomic scope" value="Eukaryota"/>
</dbReference>
<dbReference type="STRING" id="4113.M1ACW3"/>
<protein>
    <submittedName>
        <fullName evidence="2">Uncharacterized protein</fullName>
    </submittedName>
</protein>
<proteinExistence type="predicted"/>
<dbReference type="HOGENOM" id="CLU_1121712_0_0_1"/>
<dbReference type="InParanoid" id="M1ACW3"/>
<reference evidence="3" key="1">
    <citation type="journal article" date="2011" name="Nature">
        <title>Genome sequence and analysis of the tuber crop potato.</title>
        <authorList>
            <consortium name="The Potato Genome Sequencing Consortium"/>
        </authorList>
    </citation>
    <scope>NUCLEOTIDE SEQUENCE [LARGE SCALE GENOMIC DNA]</scope>
    <source>
        <strain evidence="3">cv. DM1-3 516 R44</strain>
    </source>
</reference>
<dbReference type="Gramene" id="PGSC0003DMT400019999">
    <property type="protein sequence ID" value="PGSC0003DMT400019999"/>
    <property type="gene ID" value="PGSC0003DMG400007741"/>
</dbReference>
<dbReference type="PANTHER" id="PTHR17695">
    <property type="entry name" value="SMALL SUBUNIT PROCESSOME COMPONENT 20 HOMOLOG"/>
    <property type="match status" value="1"/>
</dbReference>
<dbReference type="RefSeq" id="XP_006360936.1">
    <property type="nucleotide sequence ID" value="XM_006360874.2"/>
</dbReference>
<gene>
    <name evidence="2" type="primary">LOC102606367</name>
</gene>
<feature type="chain" id="PRO_5004011208" evidence="1">
    <location>
        <begin position="22"/>
        <end position="248"/>
    </location>
</feature>
<dbReference type="KEGG" id="sot:102606367"/>
<dbReference type="Proteomes" id="UP000011115">
    <property type="component" value="Unassembled WGS sequence"/>
</dbReference>
<dbReference type="PANTHER" id="PTHR17695:SF11">
    <property type="entry name" value="SMALL SUBUNIT PROCESSOME COMPONENT 20 HOMOLOG"/>
    <property type="match status" value="1"/>
</dbReference>
<organism evidence="2 3">
    <name type="scientific">Solanum tuberosum</name>
    <name type="common">Potato</name>
    <dbReference type="NCBI Taxonomy" id="4113"/>
    <lineage>
        <taxon>Eukaryota</taxon>
        <taxon>Viridiplantae</taxon>
        <taxon>Streptophyta</taxon>
        <taxon>Embryophyta</taxon>
        <taxon>Tracheophyta</taxon>
        <taxon>Spermatophyta</taxon>
        <taxon>Magnoliopsida</taxon>
        <taxon>eudicotyledons</taxon>
        <taxon>Gunneridae</taxon>
        <taxon>Pentapetalae</taxon>
        <taxon>asterids</taxon>
        <taxon>lamiids</taxon>
        <taxon>Solanales</taxon>
        <taxon>Solanaceae</taxon>
        <taxon>Solanoideae</taxon>
        <taxon>Solaneae</taxon>
        <taxon>Solanum</taxon>
    </lineage>
</organism>
<reference evidence="2" key="2">
    <citation type="submission" date="2015-06" db="UniProtKB">
        <authorList>
            <consortium name="EnsemblPlants"/>
        </authorList>
    </citation>
    <scope>IDENTIFICATION</scope>
    <source>
        <strain evidence="2">DM1-3 516 R44</strain>
    </source>
</reference>
<dbReference type="AlphaFoldDB" id="M1ACW3"/>
<dbReference type="OMA" id="TEICTDI"/>
<evidence type="ECO:0000313" key="3">
    <source>
        <dbReference type="Proteomes" id="UP000011115"/>
    </source>
</evidence>